<dbReference type="SUPFAM" id="SSF48452">
    <property type="entry name" value="TPR-like"/>
    <property type="match status" value="1"/>
</dbReference>
<dbReference type="Proteomes" id="UP001501102">
    <property type="component" value="Unassembled WGS sequence"/>
</dbReference>
<dbReference type="InterPro" id="IPR011990">
    <property type="entry name" value="TPR-like_helical_dom_sf"/>
</dbReference>
<sequence>MRYRLLETVGEYAGERLDEAGERTAVERRHLVHYRELARTGEPLLRGPGQRTLLGVWSASTTTSAPPCAARRVRGTSRRCCAWCSPSPGSGSCATTARDACTWTEAAVGLGPDPFAEPVEPAPPLTERCIDAPPPMRPELLTEGPAAGALVWMVNHDTDMRLINSPEMQRDVAQRRRRVRVGPPAEPPVPGGHVVLRPAAHRRLRRPCGSPSTSSSTLPRGRPRLGARLHLQQRAKLLNERPGRADQGLRDAHESLEIFRRVGDAWGVAEALSGRAESHERRGALAEAERDYREAIDSVRDLGAIAQVPMLKARLADVLTEAGRVDDATGERLLLEALDEAEGMGPDTSFFIRISLGVRLARRGRTAAARELFDNLMEEFRNRSIKLFLALMDGLYGWIETLDGNPAAALPRIRRALEVRDDPFVLLVAAHLPMAHLMYGAYAHSELPGEEHAMTGARLIGAAVALRPAGLYEASIEREMRERTEASLRAALGDEAYERVRAEGGGLTLEEAAALV</sequence>
<evidence type="ECO:0000256" key="1">
    <source>
        <dbReference type="SAM" id="MobiDB-lite"/>
    </source>
</evidence>
<proteinExistence type="predicted"/>
<feature type="region of interest" description="Disordered" evidence="1">
    <location>
        <begin position="202"/>
        <end position="223"/>
    </location>
</feature>
<reference evidence="2 3" key="1">
    <citation type="journal article" date="2019" name="Int. J. Syst. Evol. Microbiol.">
        <title>The Global Catalogue of Microorganisms (GCM) 10K type strain sequencing project: providing services to taxonomists for standard genome sequencing and annotation.</title>
        <authorList>
            <consortium name="The Broad Institute Genomics Platform"/>
            <consortium name="The Broad Institute Genome Sequencing Center for Infectious Disease"/>
            <person name="Wu L."/>
            <person name="Ma J."/>
        </authorList>
    </citation>
    <scope>NUCLEOTIDE SEQUENCE [LARGE SCALE GENOMIC DNA]</scope>
    <source>
        <strain evidence="2 3">JCM 4087</strain>
    </source>
</reference>
<name>A0ABN3X1N5_STRTU</name>
<evidence type="ECO:0008006" key="4">
    <source>
        <dbReference type="Google" id="ProtNLM"/>
    </source>
</evidence>
<dbReference type="PANTHER" id="PTHR47691:SF3">
    <property type="entry name" value="HTH-TYPE TRANSCRIPTIONAL REGULATOR RV0890C-RELATED"/>
    <property type="match status" value="1"/>
</dbReference>
<organism evidence="2 3">
    <name type="scientific">Streptomyces thioluteus</name>
    <dbReference type="NCBI Taxonomy" id="66431"/>
    <lineage>
        <taxon>Bacteria</taxon>
        <taxon>Bacillati</taxon>
        <taxon>Actinomycetota</taxon>
        <taxon>Actinomycetes</taxon>
        <taxon>Kitasatosporales</taxon>
        <taxon>Streptomycetaceae</taxon>
        <taxon>Streptomyces</taxon>
    </lineage>
</organism>
<keyword evidence="3" id="KW-1185">Reference proteome</keyword>
<gene>
    <name evidence="2" type="ORF">GCM10020221_29850</name>
</gene>
<comment type="caution">
    <text evidence="2">The sequence shown here is derived from an EMBL/GenBank/DDBJ whole genome shotgun (WGS) entry which is preliminary data.</text>
</comment>
<dbReference type="Gene3D" id="1.25.40.10">
    <property type="entry name" value="Tetratricopeptide repeat domain"/>
    <property type="match status" value="1"/>
</dbReference>
<dbReference type="PANTHER" id="PTHR47691">
    <property type="entry name" value="REGULATOR-RELATED"/>
    <property type="match status" value="1"/>
</dbReference>
<evidence type="ECO:0000313" key="2">
    <source>
        <dbReference type="EMBL" id="GAA2932089.1"/>
    </source>
</evidence>
<protein>
    <recommendedName>
        <fullName evidence="4">Tetratricopeptide repeat protein</fullName>
    </recommendedName>
</protein>
<accession>A0ABN3X1N5</accession>
<evidence type="ECO:0000313" key="3">
    <source>
        <dbReference type="Proteomes" id="UP001501102"/>
    </source>
</evidence>
<dbReference type="EMBL" id="BAAAXZ010000113">
    <property type="protein sequence ID" value="GAA2932089.1"/>
    <property type="molecule type" value="Genomic_DNA"/>
</dbReference>